<evidence type="ECO:0000259" key="4">
    <source>
        <dbReference type="Pfam" id="PF00496"/>
    </source>
</evidence>
<keyword evidence="3" id="KW-0732">Signal</keyword>
<dbReference type="AlphaFoldDB" id="A0A089QG13"/>
<dbReference type="eggNOG" id="COG0747">
    <property type="taxonomic scope" value="Bacteria"/>
</dbReference>
<dbReference type="SUPFAM" id="SSF53850">
    <property type="entry name" value="Periplasmic binding protein-like II"/>
    <property type="match status" value="1"/>
</dbReference>
<evidence type="ECO:0000313" key="6">
    <source>
        <dbReference type="Proteomes" id="UP000029492"/>
    </source>
</evidence>
<sequence length="624" mass="68864">MPPDHHTCIINRNTQAVFCGPKFFRVVQAIYKIGFISGPVQSLSSRTFASRTRSAPGLRGAPIGCGAGPIREARARLPRKTEYKMQIGRMAWMLPGIVHARRLRDSVARLPDRLRPIRAALSACIRTGLMLRLAACLLAGFTLAGPAAAQTLRYGMMEDPDALDPTLARTFASRMVFAALCDKLVDIGPDLKPVPQLATSWELSPDEKALTLHLRPGVLFHDGEKLDAAAAKYSIERHRTMPGSQRRSEIAPIDSVDVVDDLTVRINLKQPFAPLLAQFTDRAGMMVSPKAAERLGDKFASAPVCAGPYKFVERVPQDRIVVERFPDYWNKDAIHIQRIEFRPIPDATVRLTNLRAGQLDLLERLAPTDVPQVKRDAKLKLESTTELGFQEILFNPNKAGSPVADPKVRAAFEAAIDRNAINQVVYNGEFLAGNQWVNPKNPNYVAEYPIPKRDVAKAKALLAEAGKPNPQITLTVYANSESPQVGQVIQAMTKEAGFDVKIQAVDFTTALDAADKGNYEAQLYSWSGRSDPDGNTYSFLACKAALNYPKYCSPEADAALQTERGTIDPAKRKAAWKALADQVLKDRPGIYILHRKLLWAYSQKITGFVPYPDGLVRFTGLKLN</sequence>
<evidence type="ECO:0000256" key="1">
    <source>
        <dbReference type="ARBA" id="ARBA00004418"/>
    </source>
</evidence>
<dbReference type="PANTHER" id="PTHR30290">
    <property type="entry name" value="PERIPLASMIC BINDING COMPONENT OF ABC TRANSPORTER"/>
    <property type="match status" value="1"/>
</dbReference>
<reference evidence="5 6" key="1">
    <citation type="journal article" date="2014" name="PLoS ONE">
        <title>Genome Information of Methylobacterium oryzae, a Plant-Probiotic Methylotroph in the Phyllosphere.</title>
        <authorList>
            <person name="Kwak M.J."/>
            <person name="Jeong H."/>
            <person name="Madhaiyan M."/>
            <person name="Lee Y."/>
            <person name="Sa T.M."/>
            <person name="Oh T.K."/>
            <person name="Kim J.F."/>
        </authorList>
    </citation>
    <scope>NUCLEOTIDE SEQUENCE [LARGE SCALE GENOMIC DNA]</scope>
    <source>
        <strain evidence="5 6">CBMB20</strain>
    </source>
</reference>
<dbReference type="Pfam" id="PF00496">
    <property type="entry name" value="SBP_bac_5"/>
    <property type="match status" value="1"/>
</dbReference>
<dbReference type="PANTHER" id="PTHR30290:SF38">
    <property type="entry name" value="D,D-DIPEPTIDE-BINDING PERIPLASMIC PROTEIN DDPA-RELATED"/>
    <property type="match status" value="1"/>
</dbReference>
<dbReference type="HOGENOM" id="CLU_017028_7_3_5"/>
<protein>
    <submittedName>
        <fullName evidence="5">4-phytase</fullName>
    </submittedName>
</protein>
<dbReference type="InterPro" id="IPR039424">
    <property type="entry name" value="SBP_5"/>
</dbReference>
<dbReference type="InterPro" id="IPR000914">
    <property type="entry name" value="SBP_5_dom"/>
</dbReference>
<evidence type="ECO:0000256" key="2">
    <source>
        <dbReference type="ARBA" id="ARBA00005695"/>
    </source>
</evidence>
<gene>
    <name evidence="5" type="ORF">MOC_5789</name>
</gene>
<dbReference type="GO" id="GO:0015833">
    <property type="term" value="P:peptide transport"/>
    <property type="evidence" value="ECO:0007669"/>
    <property type="project" value="TreeGrafter"/>
</dbReference>
<comment type="similarity">
    <text evidence="2">Belongs to the bacterial solute-binding protein 5 family.</text>
</comment>
<dbReference type="CDD" id="cd08511">
    <property type="entry name" value="PBP2_NikA_DppA_OppA_like_5"/>
    <property type="match status" value="1"/>
</dbReference>
<accession>A0A089QG13</accession>
<keyword evidence="6" id="KW-1185">Reference proteome</keyword>
<dbReference type="KEGG" id="mor:MOC_5789"/>
<organism evidence="5 6">
    <name type="scientific">Methylobacterium oryzae CBMB20</name>
    <dbReference type="NCBI Taxonomy" id="693986"/>
    <lineage>
        <taxon>Bacteria</taxon>
        <taxon>Pseudomonadati</taxon>
        <taxon>Pseudomonadota</taxon>
        <taxon>Alphaproteobacteria</taxon>
        <taxon>Hyphomicrobiales</taxon>
        <taxon>Methylobacteriaceae</taxon>
        <taxon>Methylobacterium</taxon>
    </lineage>
</organism>
<name>A0A089QG13_9HYPH</name>
<dbReference type="Gene3D" id="3.90.76.10">
    <property type="entry name" value="Dipeptide-binding Protein, Domain 1"/>
    <property type="match status" value="1"/>
</dbReference>
<dbReference type="EMBL" id="CP003811">
    <property type="protein sequence ID" value="AIQ93544.1"/>
    <property type="molecule type" value="Genomic_DNA"/>
</dbReference>
<evidence type="ECO:0000313" key="5">
    <source>
        <dbReference type="EMBL" id="AIQ93544.1"/>
    </source>
</evidence>
<feature type="domain" description="Solute-binding protein family 5" evidence="4">
    <location>
        <begin position="192"/>
        <end position="544"/>
    </location>
</feature>
<evidence type="ECO:0000256" key="3">
    <source>
        <dbReference type="ARBA" id="ARBA00022729"/>
    </source>
</evidence>
<dbReference type="Proteomes" id="UP000029492">
    <property type="component" value="Chromosome"/>
</dbReference>
<dbReference type="Gene3D" id="3.40.190.10">
    <property type="entry name" value="Periplasmic binding protein-like II"/>
    <property type="match status" value="1"/>
</dbReference>
<comment type="subcellular location">
    <subcellularLocation>
        <location evidence="1">Periplasm</location>
    </subcellularLocation>
</comment>
<dbReference type="GO" id="GO:1904680">
    <property type="term" value="F:peptide transmembrane transporter activity"/>
    <property type="evidence" value="ECO:0007669"/>
    <property type="project" value="TreeGrafter"/>
</dbReference>
<dbReference type="STRING" id="693986.MOC_5789"/>
<proteinExistence type="inferred from homology"/>
<dbReference type="Gene3D" id="3.10.105.10">
    <property type="entry name" value="Dipeptide-binding Protein, Domain 3"/>
    <property type="match status" value="1"/>
</dbReference>